<dbReference type="STRING" id="1921510.BSL82_01190"/>
<dbReference type="OrthoDB" id="7596019at2"/>
<dbReference type="KEGG" id="sphj:BSL82_01190"/>
<name>A0A1L3ZR43_9SPHN</name>
<accession>A0A1L3ZR43</accession>
<reference evidence="2" key="1">
    <citation type="submission" date="2016-11" db="EMBL/GenBank/DDBJ databases">
        <title>Complete Genome Sequence of alachlor-degrading Sphingomonas sp. strain JJ-A5.</title>
        <authorList>
            <person name="Lee H."/>
            <person name="Ka J.-O."/>
        </authorList>
    </citation>
    <scope>NUCLEOTIDE SEQUENCE [LARGE SCALE GENOMIC DNA]</scope>
    <source>
        <strain evidence="2">JJ-A5</strain>
    </source>
</reference>
<organism evidence="1 2">
    <name type="scientific">Tardibacter chloracetimidivorans</name>
    <dbReference type="NCBI Taxonomy" id="1921510"/>
    <lineage>
        <taxon>Bacteria</taxon>
        <taxon>Pseudomonadati</taxon>
        <taxon>Pseudomonadota</taxon>
        <taxon>Alphaproteobacteria</taxon>
        <taxon>Sphingomonadales</taxon>
        <taxon>Sphingomonadaceae</taxon>
        <taxon>Tardibacter</taxon>
    </lineage>
</organism>
<dbReference type="EMBL" id="CP018221">
    <property type="protein sequence ID" value="API58080.1"/>
    <property type="molecule type" value="Genomic_DNA"/>
</dbReference>
<dbReference type="Proteomes" id="UP000182063">
    <property type="component" value="Chromosome"/>
</dbReference>
<sequence length="137" mass="14734">MIRRVQFEHRLTDEDLADRVGVSPGTIKNARGLKGNLDTVTLLSFEHEFGPGTIDPAIAPSGSRAVPQHATCNTDGCDLLPVLSAAHAIAEAKEGDSDGGSDLTHQELVEIAPVLRRARAKLDNLIARADRHLRRVA</sequence>
<keyword evidence="2" id="KW-1185">Reference proteome</keyword>
<evidence type="ECO:0000313" key="1">
    <source>
        <dbReference type="EMBL" id="API58080.1"/>
    </source>
</evidence>
<dbReference type="RefSeq" id="WP_072595656.1">
    <property type="nucleotide sequence ID" value="NZ_CP018221.1"/>
</dbReference>
<dbReference type="AlphaFoldDB" id="A0A1L3ZR43"/>
<proteinExistence type="predicted"/>
<gene>
    <name evidence="1" type="ORF">BSL82_01190</name>
</gene>
<protein>
    <submittedName>
        <fullName evidence="1">Uncharacterized protein</fullName>
    </submittedName>
</protein>
<evidence type="ECO:0000313" key="2">
    <source>
        <dbReference type="Proteomes" id="UP000182063"/>
    </source>
</evidence>